<evidence type="ECO:0000256" key="1">
    <source>
        <dbReference type="SAM" id="MobiDB-lite"/>
    </source>
</evidence>
<dbReference type="AlphaFoldDB" id="A0A210PLP2"/>
<keyword evidence="3" id="KW-1185">Reference proteome</keyword>
<protein>
    <submittedName>
        <fullName evidence="2">Uncharacterized protein</fullName>
    </submittedName>
</protein>
<reference evidence="2 3" key="1">
    <citation type="journal article" date="2017" name="Nat. Ecol. Evol.">
        <title>Scallop genome provides insights into evolution of bilaterian karyotype and development.</title>
        <authorList>
            <person name="Wang S."/>
            <person name="Zhang J."/>
            <person name="Jiao W."/>
            <person name="Li J."/>
            <person name="Xun X."/>
            <person name="Sun Y."/>
            <person name="Guo X."/>
            <person name="Huan P."/>
            <person name="Dong B."/>
            <person name="Zhang L."/>
            <person name="Hu X."/>
            <person name="Sun X."/>
            <person name="Wang J."/>
            <person name="Zhao C."/>
            <person name="Wang Y."/>
            <person name="Wang D."/>
            <person name="Huang X."/>
            <person name="Wang R."/>
            <person name="Lv J."/>
            <person name="Li Y."/>
            <person name="Zhang Z."/>
            <person name="Liu B."/>
            <person name="Lu W."/>
            <person name="Hui Y."/>
            <person name="Liang J."/>
            <person name="Zhou Z."/>
            <person name="Hou R."/>
            <person name="Li X."/>
            <person name="Liu Y."/>
            <person name="Li H."/>
            <person name="Ning X."/>
            <person name="Lin Y."/>
            <person name="Zhao L."/>
            <person name="Xing Q."/>
            <person name="Dou J."/>
            <person name="Li Y."/>
            <person name="Mao J."/>
            <person name="Guo H."/>
            <person name="Dou H."/>
            <person name="Li T."/>
            <person name="Mu C."/>
            <person name="Jiang W."/>
            <person name="Fu Q."/>
            <person name="Fu X."/>
            <person name="Miao Y."/>
            <person name="Liu J."/>
            <person name="Yu Q."/>
            <person name="Li R."/>
            <person name="Liao H."/>
            <person name="Li X."/>
            <person name="Kong Y."/>
            <person name="Jiang Z."/>
            <person name="Chourrout D."/>
            <person name="Li R."/>
            <person name="Bao Z."/>
        </authorList>
    </citation>
    <scope>NUCLEOTIDE SEQUENCE [LARGE SCALE GENOMIC DNA]</scope>
    <source>
        <strain evidence="2 3">PY_sf001</strain>
    </source>
</reference>
<gene>
    <name evidence="2" type="ORF">KP79_PYT04739</name>
</gene>
<dbReference type="Proteomes" id="UP000242188">
    <property type="component" value="Unassembled WGS sequence"/>
</dbReference>
<dbReference type="EMBL" id="NEDP02005589">
    <property type="protein sequence ID" value="OWF37420.1"/>
    <property type="molecule type" value="Genomic_DNA"/>
</dbReference>
<feature type="region of interest" description="Disordered" evidence="1">
    <location>
        <begin position="32"/>
        <end position="55"/>
    </location>
</feature>
<accession>A0A210PLP2</accession>
<evidence type="ECO:0000313" key="3">
    <source>
        <dbReference type="Proteomes" id="UP000242188"/>
    </source>
</evidence>
<name>A0A210PLP2_MIZYE</name>
<evidence type="ECO:0000313" key="2">
    <source>
        <dbReference type="EMBL" id="OWF37420.1"/>
    </source>
</evidence>
<comment type="caution">
    <text evidence="2">The sequence shown here is derived from an EMBL/GenBank/DDBJ whole genome shotgun (WGS) entry which is preliminary data.</text>
</comment>
<proteinExistence type="predicted"/>
<organism evidence="2 3">
    <name type="scientific">Mizuhopecten yessoensis</name>
    <name type="common">Japanese scallop</name>
    <name type="synonym">Patinopecten yessoensis</name>
    <dbReference type="NCBI Taxonomy" id="6573"/>
    <lineage>
        <taxon>Eukaryota</taxon>
        <taxon>Metazoa</taxon>
        <taxon>Spiralia</taxon>
        <taxon>Lophotrochozoa</taxon>
        <taxon>Mollusca</taxon>
        <taxon>Bivalvia</taxon>
        <taxon>Autobranchia</taxon>
        <taxon>Pteriomorphia</taxon>
        <taxon>Pectinida</taxon>
        <taxon>Pectinoidea</taxon>
        <taxon>Pectinidae</taxon>
        <taxon>Mizuhopecten</taxon>
    </lineage>
</organism>
<sequence>MVSKAMKLAEIITVLCVVFFVTLTVGDGAPQWRPQGRFGKRGDQRQYPLSWQPDSESDIDVYPVVERRSDTESDSEKTLKLLEKLCVESSLPGLFRCYRRKRSAAVGEHDRS</sequence>
<dbReference type="OrthoDB" id="6065195at2759"/>